<organism evidence="2 3">
    <name type="scientific">Xanthomonas campestris pv. campestris (strain 8004)</name>
    <dbReference type="NCBI Taxonomy" id="314565"/>
    <lineage>
        <taxon>Bacteria</taxon>
        <taxon>Pseudomonadati</taxon>
        <taxon>Pseudomonadota</taxon>
        <taxon>Gammaproteobacteria</taxon>
        <taxon>Lysobacterales</taxon>
        <taxon>Lysobacteraceae</taxon>
        <taxon>Xanthomonas</taxon>
    </lineage>
</organism>
<dbReference type="RefSeq" id="WP_011039280.1">
    <property type="nucleotide sequence ID" value="NC_007086.1"/>
</dbReference>
<gene>
    <name evidence="2" type="ordered locus">XC_4308</name>
</gene>
<dbReference type="HOGENOM" id="CLU_1980728_0_0_6"/>
<dbReference type="KEGG" id="xcb:XC_4308"/>
<reference evidence="2 3" key="1">
    <citation type="journal article" date="2005" name="Genome Res.">
        <title>Comparative and functional genomic analyses of the pathogenicity of phytopathogen Xanthomonas campestris pv. campestris.</title>
        <authorList>
            <person name="Qian W."/>
            <person name="Jia Y."/>
            <person name="Ren S.X."/>
            <person name="He Y.Q."/>
            <person name="Feng J.X."/>
            <person name="Lu L.F."/>
            <person name="Sun Q."/>
            <person name="Ying G."/>
            <person name="Tang D.J."/>
            <person name="Tang H."/>
            <person name="Wu W."/>
            <person name="Hao P."/>
            <person name="Wang L."/>
            <person name="Jiang B.L."/>
            <person name="Zeng S."/>
            <person name="Gu W.Y."/>
            <person name="Lu G."/>
            <person name="Rong L."/>
            <person name="Tian Y."/>
            <person name="Yao Z."/>
            <person name="Fu G."/>
            <person name="Chen B."/>
            <person name="Fang R."/>
            <person name="Qiang B."/>
            <person name="Chen Z."/>
            <person name="Zhao G.P."/>
            <person name="Tang J.L."/>
            <person name="He C."/>
        </authorList>
    </citation>
    <scope>NUCLEOTIDE SEQUENCE [LARGE SCALE GENOMIC DNA]</scope>
    <source>
        <strain evidence="2 3">8004</strain>
    </source>
</reference>
<accession>A0A0H2XCX7</accession>
<keyword evidence="1" id="KW-0812">Transmembrane</keyword>
<dbReference type="Proteomes" id="UP000000420">
    <property type="component" value="Chromosome"/>
</dbReference>
<dbReference type="AlphaFoldDB" id="A0A0H2XCX7"/>
<protein>
    <recommendedName>
        <fullName evidence="4">DUF4175 domain-containing protein</fullName>
    </recommendedName>
</protein>
<evidence type="ECO:0000313" key="3">
    <source>
        <dbReference type="Proteomes" id="UP000000420"/>
    </source>
</evidence>
<keyword evidence="1" id="KW-0472">Membrane</keyword>
<dbReference type="EMBL" id="CP000050">
    <property type="protein sequence ID" value="AAY51343.1"/>
    <property type="molecule type" value="Genomic_DNA"/>
</dbReference>
<feature type="transmembrane region" description="Helical" evidence="1">
    <location>
        <begin position="12"/>
        <end position="30"/>
    </location>
</feature>
<proteinExistence type="predicted"/>
<name>A0A0H2XCX7_XANC8</name>
<feature type="transmembrane region" description="Helical" evidence="1">
    <location>
        <begin position="36"/>
        <end position="54"/>
    </location>
</feature>
<keyword evidence="1" id="KW-1133">Transmembrane helix</keyword>
<sequence length="126" mass="14183">MTTVKTQTRLLALGLFAFLGLFGAIIWYLMRPYGTAYFFPVHFLIGAALPFLIYAIGATRLWFWLGMIVTAIVLLWFNFWGHDANGAAPRVLDWSHFAAGAIGLASAWAVQLLYRRARPPHRPSID</sequence>
<evidence type="ECO:0000313" key="2">
    <source>
        <dbReference type="EMBL" id="AAY51343.1"/>
    </source>
</evidence>
<feature type="transmembrane region" description="Helical" evidence="1">
    <location>
        <begin position="61"/>
        <end position="82"/>
    </location>
</feature>
<evidence type="ECO:0008006" key="4">
    <source>
        <dbReference type="Google" id="ProtNLM"/>
    </source>
</evidence>
<feature type="transmembrane region" description="Helical" evidence="1">
    <location>
        <begin position="94"/>
        <end position="114"/>
    </location>
</feature>
<evidence type="ECO:0000256" key="1">
    <source>
        <dbReference type="SAM" id="Phobius"/>
    </source>
</evidence>
<dbReference type="GeneID" id="58015538"/>